<sequence length="68" mass="7722">MLPVAFDFCHDISLCHGCITYSSHLALSSQPLCYWRYNTQLLPFPHLCIVPEHTSLLRTGKTTCITLL</sequence>
<dbReference type="AlphaFoldDB" id="A0A0V0H623"/>
<name>A0A0V0H623_SOLCH</name>
<organism evidence="1">
    <name type="scientific">Solanum chacoense</name>
    <name type="common">Chaco potato</name>
    <dbReference type="NCBI Taxonomy" id="4108"/>
    <lineage>
        <taxon>Eukaryota</taxon>
        <taxon>Viridiplantae</taxon>
        <taxon>Streptophyta</taxon>
        <taxon>Embryophyta</taxon>
        <taxon>Tracheophyta</taxon>
        <taxon>Spermatophyta</taxon>
        <taxon>Magnoliopsida</taxon>
        <taxon>eudicotyledons</taxon>
        <taxon>Gunneridae</taxon>
        <taxon>Pentapetalae</taxon>
        <taxon>asterids</taxon>
        <taxon>lamiids</taxon>
        <taxon>Solanales</taxon>
        <taxon>Solanaceae</taxon>
        <taxon>Solanoideae</taxon>
        <taxon>Solaneae</taxon>
        <taxon>Solanum</taxon>
    </lineage>
</organism>
<protein>
    <submittedName>
        <fullName evidence="1">Putative ovule protein</fullName>
    </submittedName>
</protein>
<reference evidence="1" key="1">
    <citation type="submission" date="2015-12" db="EMBL/GenBank/DDBJ databases">
        <title>Gene expression during late stages of embryo sac development: a critical building block for successful pollen-pistil interactions.</title>
        <authorList>
            <person name="Liu Y."/>
            <person name="Joly V."/>
            <person name="Sabar M."/>
            <person name="Matton D.P."/>
        </authorList>
    </citation>
    <scope>NUCLEOTIDE SEQUENCE</scope>
</reference>
<dbReference type="EMBL" id="GEDG01024884">
    <property type="protein sequence ID" value="JAP15635.1"/>
    <property type="molecule type" value="Transcribed_RNA"/>
</dbReference>
<evidence type="ECO:0000313" key="1">
    <source>
        <dbReference type="EMBL" id="JAP15635.1"/>
    </source>
</evidence>
<accession>A0A0V0H623</accession>
<proteinExistence type="predicted"/>